<proteinExistence type="predicted"/>
<evidence type="ECO:0000256" key="3">
    <source>
        <dbReference type="ARBA" id="ARBA00004173"/>
    </source>
</evidence>
<reference evidence="11 12" key="1">
    <citation type="submission" date="2020-04" db="EMBL/GenBank/DDBJ databases">
        <authorList>
            <person name="Alioto T."/>
            <person name="Alioto T."/>
            <person name="Gomez Garrido J."/>
        </authorList>
    </citation>
    <scope>NUCLEOTIDE SEQUENCE [LARGE SCALE GENOMIC DNA]</scope>
</reference>
<evidence type="ECO:0000256" key="2">
    <source>
        <dbReference type="ARBA" id="ARBA00004167"/>
    </source>
</evidence>
<dbReference type="PANTHER" id="PTHR21425:SF2">
    <property type="entry name" value="PROTEIN C1ORF43"/>
    <property type="match status" value="1"/>
</dbReference>
<evidence type="ECO:0000256" key="10">
    <source>
        <dbReference type="SAM" id="MobiDB-lite"/>
    </source>
</evidence>
<keyword evidence="8" id="KW-0496">Mitochondrion</keyword>
<keyword evidence="5" id="KW-0812">Transmembrane</keyword>
<feature type="compositionally biased region" description="Low complexity" evidence="10">
    <location>
        <begin position="175"/>
        <end position="187"/>
    </location>
</feature>
<evidence type="ECO:0000256" key="9">
    <source>
        <dbReference type="ARBA" id="ARBA00023136"/>
    </source>
</evidence>
<organism evidence="11 12">
    <name type="scientific">Cloeon dipterum</name>
    <dbReference type="NCBI Taxonomy" id="197152"/>
    <lineage>
        <taxon>Eukaryota</taxon>
        <taxon>Metazoa</taxon>
        <taxon>Ecdysozoa</taxon>
        <taxon>Arthropoda</taxon>
        <taxon>Hexapoda</taxon>
        <taxon>Insecta</taxon>
        <taxon>Pterygota</taxon>
        <taxon>Palaeoptera</taxon>
        <taxon>Ephemeroptera</taxon>
        <taxon>Pisciforma</taxon>
        <taxon>Baetidae</taxon>
        <taxon>Cloeon</taxon>
    </lineage>
</organism>
<evidence type="ECO:0000313" key="11">
    <source>
        <dbReference type="EMBL" id="CAB3374082.1"/>
    </source>
</evidence>
<dbReference type="Proteomes" id="UP000494165">
    <property type="component" value="Unassembled WGS sequence"/>
</dbReference>
<evidence type="ECO:0000256" key="1">
    <source>
        <dbReference type="ARBA" id="ARBA00002620"/>
    </source>
</evidence>
<comment type="function">
    <text evidence="1">General regulator of phagocytosis. Required to uptake Gram negative bacterium by macrophages.</text>
</comment>
<keyword evidence="9" id="KW-0472">Membrane</keyword>
<accession>A0A8S1CW21</accession>
<dbReference type="PANTHER" id="PTHR21425">
    <property type="entry name" value="NICE-3"/>
    <property type="match status" value="1"/>
</dbReference>
<dbReference type="InterPro" id="IPR010876">
    <property type="entry name" value="C1orf43"/>
</dbReference>
<evidence type="ECO:0000256" key="6">
    <source>
        <dbReference type="ARBA" id="ARBA00022989"/>
    </source>
</evidence>
<name>A0A8S1CW21_9INSE</name>
<evidence type="ECO:0000256" key="4">
    <source>
        <dbReference type="ARBA" id="ARBA00004555"/>
    </source>
</evidence>
<keyword evidence="7" id="KW-0333">Golgi apparatus</keyword>
<feature type="region of interest" description="Disordered" evidence="10">
    <location>
        <begin position="175"/>
        <end position="216"/>
    </location>
</feature>
<dbReference type="GO" id="GO:0005739">
    <property type="term" value="C:mitochondrion"/>
    <property type="evidence" value="ECO:0007669"/>
    <property type="project" value="UniProtKB-SubCell"/>
</dbReference>
<evidence type="ECO:0000256" key="7">
    <source>
        <dbReference type="ARBA" id="ARBA00023034"/>
    </source>
</evidence>
<dbReference type="EMBL" id="CADEPI010000093">
    <property type="protein sequence ID" value="CAB3374082.1"/>
    <property type="molecule type" value="Genomic_DNA"/>
</dbReference>
<dbReference type="GO" id="GO:0005794">
    <property type="term" value="C:Golgi apparatus"/>
    <property type="evidence" value="ECO:0007669"/>
    <property type="project" value="UniProtKB-SubCell"/>
</dbReference>
<protein>
    <submittedName>
        <fullName evidence="11">Uncharacterized protein</fullName>
    </submittedName>
</protein>
<dbReference type="OrthoDB" id="5960253at2759"/>
<feature type="compositionally biased region" description="Polar residues" evidence="10">
    <location>
        <begin position="197"/>
        <end position="216"/>
    </location>
</feature>
<sequence>MIDYSNASNKRCILGLEKNRQIMRFAIRSRRGPHAPIGHEAKKSLRREIDRRIELIPRIVTEAKLLRDEQDSGIPKILPGTQLISTYYRLRAVDDIKILEKELGIVRHPSESVRGVLISNLCGQSEPLSGPAQKVVHQFCDLYEHARHGAADFGENEYKTYNCLLKKLIEAGKQSKSLSSSHKSSPSRTPLRRHTRMQSSLPLAEINSEQNSETRV</sequence>
<dbReference type="Pfam" id="PF07406">
    <property type="entry name" value="NICE-3"/>
    <property type="match status" value="1"/>
</dbReference>
<evidence type="ECO:0000256" key="5">
    <source>
        <dbReference type="ARBA" id="ARBA00022692"/>
    </source>
</evidence>
<comment type="subcellular location">
    <subcellularLocation>
        <location evidence="4">Golgi apparatus</location>
    </subcellularLocation>
    <subcellularLocation>
        <location evidence="2">Membrane</location>
        <topology evidence="2">Single-pass membrane protein</topology>
    </subcellularLocation>
    <subcellularLocation>
        <location evidence="3">Mitochondrion</location>
    </subcellularLocation>
</comment>
<keyword evidence="6" id="KW-1133">Transmembrane helix</keyword>
<keyword evidence="12" id="KW-1185">Reference proteome</keyword>
<evidence type="ECO:0000313" key="12">
    <source>
        <dbReference type="Proteomes" id="UP000494165"/>
    </source>
</evidence>
<dbReference type="AlphaFoldDB" id="A0A8S1CW21"/>
<dbReference type="GO" id="GO:0016020">
    <property type="term" value="C:membrane"/>
    <property type="evidence" value="ECO:0007669"/>
    <property type="project" value="UniProtKB-SubCell"/>
</dbReference>
<comment type="caution">
    <text evidence="11">The sequence shown here is derived from an EMBL/GenBank/DDBJ whole genome shotgun (WGS) entry which is preliminary data.</text>
</comment>
<gene>
    <name evidence="11" type="ORF">CLODIP_2_CD13831</name>
</gene>
<evidence type="ECO:0000256" key="8">
    <source>
        <dbReference type="ARBA" id="ARBA00023128"/>
    </source>
</evidence>